<dbReference type="CDD" id="cd05233">
    <property type="entry name" value="SDR_c"/>
    <property type="match status" value="1"/>
</dbReference>
<dbReference type="PROSITE" id="PS00061">
    <property type="entry name" value="ADH_SHORT"/>
    <property type="match status" value="1"/>
</dbReference>
<dbReference type="FunFam" id="3.40.50.720:FF:000084">
    <property type="entry name" value="Short-chain dehydrogenase reductase"/>
    <property type="match status" value="1"/>
</dbReference>
<gene>
    <name evidence="3" type="ORF">ILP92_04600</name>
</gene>
<dbReference type="PANTHER" id="PTHR42760">
    <property type="entry name" value="SHORT-CHAIN DEHYDROGENASES/REDUCTASES FAMILY MEMBER"/>
    <property type="match status" value="1"/>
</dbReference>
<evidence type="ECO:0000256" key="1">
    <source>
        <dbReference type="ARBA" id="ARBA00006484"/>
    </source>
</evidence>
<dbReference type="PRINTS" id="PR00080">
    <property type="entry name" value="SDRFAMILY"/>
</dbReference>
<keyword evidence="4" id="KW-1185">Reference proteome</keyword>
<evidence type="ECO:0000313" key="3">
    <source>
        <dbReference type="EMBL" id="MBJ3762026.1"/>
    </source>
</evidence>
<comment type="caution">
    <text evidence="3">The sequence shown here is derived from an EMBL/GenBank/DDBJ whole genome shotgun (WGS) entry which is preliminary data.</text>
</comment>
<dbReference type="GO" id="GO:0047936">
    <property type="term" value="F:glucose 1-dehydrogenase [NAD(P)+] activity"/>
    <property type="evidence" value="ECO:0007669"/>
    <property type="project" value="UniProtKB-EC"/>
</dbReference>
<proteinExistence type="inferred from homology"/>
<reference evidence="3" key="1">
    <citation type="submission" date="2020-12" db="EMBL/GenBank/DDBJ databases">
        <title>Bacterial taxonomy.</title>
        <authorList>
            <person name="Pan X."/>
        </authorList>
    </citation>
    <scope>NUCLEOTIDE SEQUENCE</scope>
    <source>
        <strain evidence="3">KCTC 52957</strain>
    </source>
</reference>
<dbReference type="AlphaFoldDB" id="A0A934IFV4"/>
<dbReference type="InterPro" id="IPR036291">
    <property type="entry name" value="NAD(P)-bd_dom_sf"/>
</dbReference>
<comment type="similarity">
    <text evidence="1">Belongs to the short-chain dehydrogenases/reductases (SDR) family.</text>
</comment>
<sequence length="252" mass="26235">MTDLQQRHALVTGASSGLGRHMAKTLAAHGARVTVAARRVAKLETLVAEIADTGGTAQAIEMDVSAADDIQAGFTAAAKDFGPVAICVNNAGVSHMDRAETLDVDTWDKVIDVNLRGVFLVAQAAARQMIDAGSGGSIVNIASILGDRVAGGVVAYATSKAGVSHMTRALALEWARHDIRVNALAPGYMQTELNDDFFASDAGKALIRRIPQRRLGRLDELDGPLLLLASDAGSFMTGAVLPVDGGHLVATL</sequence>
<evidence type="ECO:0000256" key="2">
    <source>
        <dbReference type="ARBA" id="ARBA00023002"/>
    </source>
</evidence>
<protein>
    <submittedName>
        <fullName evidence="3">Glucose 1-dehydrogenase</fullName>
        <ecNumber evidence="3">1.1.1.47</ecNumber>
    </submittedName>
</protein>
<dbReference type="EMBL" id="JAEKPD010000002">
    <property type="protein sequence ID" value="MBJ3762026.1"/>
    <property type="molecule type" value="Genomic_DNA"/>
</dbReference>
<dbReference type="NCBIfam" id="NF005559">
    <property type="entry name" value="PRK07231.1"/>
    <property type="match status" value="1"/>
</dbReference>
<dbReference type="PRINTS" id="PR00081">
    <property type="entry name" value="GDHRDH"/>
</dbReference>
<dbReference type="Pfam" id="PF13561">
    <property type="entry name" value="adh_short_C2"/>
    <property type="match status" value="1"/>
</dbReference>
<dbReference type="EC" id="1.1.1.47" evidence="3"/>
<organism evidence="3 4">
    <name type="scientific">Palleronia pontilimi</name>
    <dbReference type="NCBI Taxonomy" id="1964209"/>
    <lineage>
        <taxon>Bacteria</taxon>
        <taxon>Pseudomonadati</taxon>
        <taxon>Pseudomonadota</taxon>
        <taxon>Alphaproteobacteria</taxon>
        <taxon>Rhodobacterales</taxon>
        <taxon>Roseobacteraceae</taxon>
        <taxon>Palleronia</taxon>
    </lineage>
</organism>
<keyword evidence="2 3" id="KW-0560">Oxidoreductase</keyword>
<dbReference type="RefSeq" id="WP_198915185.1">
    <property type="nucleotide sequence ID" value="NZ_JAEKPD010000002.1"/>
</dbReference>
<name>A0A934IFV4_9RHOB</name>
<dbReference type="Gene3D" id="3.40.50.720">
    <property type="entry name" value="NAD(P)-binding Rossmann-like Domain"/>
    <property type="match status" value="1"/>
</dbReference>
<dbReference type="InterPro" id="IPR020904">
    <property type="entry name" value="Sc_DH/Rdtase_CS"/>
</dbReference>
<dbReference type="Proteomes" id="UP000642488">
    <property type="component" value="Unassembled WGS sequence"/>
</dbReference>
<dbReference type="InterPro" id="IPR002347">
    <property type="entry name" value="SDR_fam"/>
</dbReference>
<dbReference type="PANTHER" id="PTHR42760:SF133">
    <property type="entry name" value="3-OXOACYL-[ACYL-CARRIER-PROTEIN] REDUCTASE"/>
    <property type="match status" value="1"/>
</dbReference>
<dbReference type="SUPFAM" id="SSF51735">
    <property type="entry name" value="NAD(P)-binding Rossmann-fold domains"/>
    <property type="match status" value="1"/>
</dbReference>
<evidence type="ECO:0000313" key="4">
    <source>
        <dbReference type="Proteomes" id="UP000642488"/>
    </source>
</evidence>
<accession>A0A934IFV4</accession>